<feature type="binding site" evidence="5">
    <location>
        <position position="93"/>
    </location>
    <ligand>
        <name>pyruvate</name>
        <dbReference type="ChEBI" id="CHEBI:15361"/>
    </ligand>
</feature>
<dbReference type="InterPro" id="IPR013785">
    <property type="entry name" value="Aldolase_TIM"/>
</dbReference>
<evidence type="ECO:0000256" key="6">
    <source>
        <dbReference type="SAM" id="MobiDB-lite"/>
    </source>
</evidence>
<dbReference type="Pfam" id="PF00701">
    <property type="entry name" value="DHDPS"/>
    <property type="match status" value="1"/>
</dbReference>
<dbReference type="Proteomes" id="UP000501518">
    <property type="component" value="Chromosome"/>
</dbReference>
<dbReference type="PANTHER" id="PTHR12128">
    <property type="entry name" value="DIHYDRODIPICOLINATE SYNTHASE"/>
    <property type="match status" value="1"/>
</dbReference>
<dbReference type="RefSeq" id="WP_165882421.1">
    <property type="nucleotide sequence ID" value="NZ_CP035810.1"/>
</dbReference>
<evidence type="ECO:0000256" key="2">
    <source>
        <dbReference type="ARBA" id="ARBA00023239"/>
    </source>
</evidence>
<evidence type="ECO:0000313" key="8">
    <source>
        <dbReference type="Proteomes" id="UP000501518"/>
    </source>
</evidence>
<accession>A0A6G8KSW9</accession>
<name>A0A6G8KSW9_9MICO</name>
<protein>
    <submittedName>
        <fullName evidence="7">Dihydrodipicolinate synthase family protein</fullName>
    </submittedName>
</protein>
<dbReference type="PANTHER" id="PTHR12128:SF66">
    <property type="entry name" value="4-HYDROXY-2-OXOGLUTARATE ALDOLASE, MITOCHONDRIAL"/>
    <property type="match status" value="1"/>
</dbReference>
<organism evidence="7 8">
    <name type="scientific">Brevibacterium luteolum</name>
    <dbReference type="NCBI Taxonomy" id="199591"/>
    <lineage>
        <taxon>Bacteria</taxon>
        <taxon>Bacillati</taxon>
        <taxon>Actinomycetota</taxon>
        <taxon>Actinomycetes</taxon>
        <taxon>Micrococcales</taxon>
        <taxon>Brevibacteriaceae</taxon>
        <taxon>Brevibacterium</taxon>
    </lineage>
</organism>
<dbReference type="KEGG" id="blut:EW640_00190"/>
<dbReference type="InterPro" id="IPR002220">
    <property type="entry name" value="DapA-like"/>
</dbReference>
<dbReference type="GO" id="GO:0008840">
    <property type="term" value="F:4-hydroxy-tetrahydrodipicolinate synthase activity"/>
    <property type="evidence" value="ECO:0007669"/>
    <property type="project" value="TreeGrafter"/>
</dbReference>
<reference evidence="7 8" key="1">
    <citation type="submission" date="2019-02" db="EMBL/GenBank/DDBJ databases">
        <title>Complete Genome Sequence and Methylome Analysis of Brevibacterium luteolum NEB1784.</title>
        <authorList>
            <person name="Fomenkov A."/>
            <person name="Roberts R.J."/>
        </authorList>
    </citation>
    <scope>NUCLEOTIDE SEQUENCE [LARGE SCALE GENOMIC DNA]</scope>
    <source>
        <strain evidence="7 8">NEB1784</strain>
    </source>
</reference>
<evidence type="ECO:0000256" key="4">
    <source>
        <dbReference type="PIRSR" id="PIRSR001365-1"/>
    </source>
</evidence>
<feature type="active site" description="Proton donor/acceptor" evidence="4">
    <location>
        <position position="180"/>
    </location>
</feature>
<proteinExistence type="inferred from homology"/>
<feature type="region of interest" description="Disordered" evidence="6">
    <location>
        <begin position="1"/>
        <end position="40"/>
    </location>
</feature>
<keyword evidence="2 3" id="KW-0456">Lyase</keyword>
<dbReference type="SUPFAM" id="SSF51569">
    <property type="entry name" value="Aldolase"/>
    <property type="match status" value="1"/>
</dbReference>
<dbReference type="SMART" id="SM01130">
    <property type="entry name" value="DHDPS"/>
    <property type="match status" value="1"/>
</dbReference>
<dbReference type="AlphaFoldDB" id="A0A6G8KSW9"/>
<feature type="active site" description="Schiff-base intermediate with substrate" evidence="4">
    <location>
        <position position="208"/>
    </location>
</feature>
<evidence type="ECO:0000256" key="1">
    <source>
        <dbReference type="ARBA" id="ARBA00007592"/>
    </source>
</evidence>
<feature type="compositionally biased region" description="Polar residues" evidence="6">
    <location>
        <begin position="1"/>
        <end position="12"/>
    </location>
</feature>
<dbReference type="PIRSF" id="PIRSF001365">
    <property type="entry name" value="DHDPS"/>
    <property type="match status" value="1"/>
</dbReference>
<dbReference type="CDD" id="cd00408">
    <property type="entry name" value="DHDPS-like"/>
    <property type="match status" value="1"/>
</dbReference>
<dbReference type="PRINTS" id="PR00146">
    <property type="entry name" value="DHPICSNTHASE"/>
</dbReference>
<dbReference type="Gene3D" id="3.20.20.70">
    <property type="entry name" value="Aldolase class I"/>
    <property type="match status" value="1"/>
</dbReference>
<sequence length="345" mass="35217">MDNGLDSYTPQTSPKPAGPPPHGSAPASGAERALSSALVSGTRPEAAAPPVCGLSAFPLTPLHDDRLDETAFSALVERLADADVDSIAVLGSTGSYAYLTAGERARVAQLACRHAGSTPVIIGIGALRTSQVLENLAAAEAAGAAAVLLAPMTYQPLTEDEVAGLFAKVCERSGLPVIVYDNLGTTRVDFSLRLYARIAAMPQVVSIKIPPLPAESTAASAQLAAIRAAVPADVTIGISGDASAATALSAGCDAWYSVIAGTLPQLAWPIIRAIQAGDDSGADAESARLTPLWHLFAEHGSLRVTAAIAEHLGLVQPGCLPLPIRGLSAAQRRALCGVLDEIGIS</sequence>
<comment type="similarity">
    <text evidence="1 3">Belongs to the DapA family.</text>
</comment>
<gene>
    <name evidence="7" type="ORF">EW640_00190</name>
</gene>
<evidence type="ECO:0000256" key="3">
    <source>
        <dbReference type="PIRNR" id="PIRNR001365"/>
    </source>
</evidence>
<dbReference type="EMBL" id="CP035810">
    <property type="protein sequence ID" value="QIN27878.1"/>
    <property type="molecule type" value="Genomic_DNA"/>
</dbReference>
<evidence type="ECO:0000256" key="5">
    <source>
        <dbReference type="PIRSR" id="PIRSR001365-2"/>
    </source>
</evidence>
<evidence type="ECO:0000313" key="7">
    <source>
        <dbReference type="EMBL" id="QIN27878.1"/>
    </source>
</evidence>